<accession>G5IB73</accession>
<organism evidence="3 4">
    <name type="scientific">Hungatella hathewayi WAL-18680</name>
    <dbReference type="NCBI Taxonomy" id="742737"/>
    <lineage>
        <taxon>Bacteria</taxon>
        <taxon>Bacillati</taxon>
        <taxon>Bacillota</taxon>
        <taxon>Clostridia</taxon>
        <taxon>Lachnospirales</taxon>
        <taxon>Lachnospiraceae</taxon>
        <taxon>Hungatella</taxon>
    </lineage>
</organism>
<feature type="coiled-coil region" evidence="1">
    <location>
        <begin position="319"/>
        <end position="346"/>
    </location>
</feature>
<proteinExistence type="predicted"/>
<feature type="coiled-coil region" evidence="1">
    <location>
        <begin position="600"/>
        <end position="631"/>
    </location>
</feature>
<protein>
    <submittedName>
        <fullName evidence="3">Uncharacterized protein</fullName>
    </submittedName>
</protein>
<evidence type="ECO:0000256" key="1">
    <source>
        <dbReference type="SAM" id="Coils"/>
    </source>
</evidence>
<evidence type="ECO:0000313" key="3">
    <source>
        <dbReference type="EMBL" id="EHI61180.1"/>
    </source>
</evidence>
<dbReference type="OrthoDB" id="2068611at2"/>
<dbReference type="Proteomes" id="UP000005384">
    <property type="component" value="Unassembled WGS sequence"/>
</dbReference>
<evidence type="ECO:0000256" key="2">
    <source>
        <dbReference type="SAM" id="MobiDB-lite"/>
    </source>
</evidence>
<feature type="region of interest" description="Disordered" evidence="2">
    <location>
        <begin position="547"/>
        <end position="577"/>
    </location>
</feature>
<comment type="caution">
    <text evidence="3">The sequence shown here is derived from an EMBL/GenBank/DDBJ whole genome shotgun (WGS) entry which is preliminary data.</text>
</comment>
<reference evidence="3 4" key="1">
    <citation type="submission" date="2011-08" db="EMBL/GenBank/DDBJ databases">
        <title>The Genome Sequence of Clostridium hathewayi WAL-18680.</title>
        <authorList>
            <consortium name="The Broad Institute Genome Sequencing Platform"/>
            <person name="Earl A."/>
            <person name="Ward D."/>
            <person name="Feldgarden M."/>
            <person name="Gevers D."/>
            <person name="Finegold S.M."/>
            <person name="Summanen P.H."/>
            <person name="Molitoris D.R."/>
            <person name="Song M."/>
            <person name="Daigneault M."/>
            <person name="Allen-Vercoe E."/>
            <person name="Young S.K."/>
            <person name="Zeng Q."/>
            <person name="Gargeya S."/>
            <person name="Fitzgerald M."/>
            <person name="Haas B."/>
            <person name="Abouelleil A."/>
            <person name="Alvarado L."/>
            <person name="Arachchi H.M."/>
            <person name="Berlin A."/>
            <person name="Brown A."/>
            <person name="Chapman S.B."/>
            <person name="Chen Z."/>
            <person name="Dunbar C."/>
            <person name="Freedman E."/>
            <person name="Gearin G."/>
            <person name="Gellesch M."/>
            <person name="Goldberg J."/>
            <person name="Griggs A."/>
            <person name="Gujja S."/>
            <person name="Heiman D."/>
            <person name="Howarth C."/>
            <person name="Larson L."/>
            <person name="Lui A."/>
            <person name="MacDonald P.J.P."/>
            <person name="Montmayeur A."/>
            <person name="Murphy C."/>
            <person name="Neiman D."/>
            <person name="Pearson M."/>
            <person name="Priest M."/>
            <person name="Roberts A."/>
            <person name="Saif S."/>
            <person name="Shea T."/>
            <person name="Shenoy N."/>
            <person name="Sisk P."/>
            <person name="Stolte C."/>
            <person name="Sykes S."/>
            <person name="Wortman J."/>
            <person name="Nusbaum C."/>
            <person name="Birren B."/>
        </authorList>
    </citation>
    <scope>NUCLEOTIDE SEQUENCE [LARGE SCALE GENOMIC DNA]</scope>
    <source>
        <strain evidence="3 4">WAL-18680</strain>
    </source>
</reference>
<sequence>MLTMREPLELKTARTVAFLSPAFQEKIEANYDTAANSVNREELLHVMMQAPQIQIQEGGRFQITQSQTDNRRSVTIWTVNQILNRLLLWNENHFTYQDQVYIERQLRRMGIREVSSFLKQVREVCGDCQEIHRLTNQYESIGRVFREAGVSLGKLRTVTAQGEKETGADEQTVPLYREIYRRLDTRRIYRELRCFHQNQFGGSQVDETCRFAEYERTELELACSEAGTAAMERLQGIPERVNPYELSEQTAGGGTGGNAVEQMKSRMVSAVFLNLAEQTYAQRLEMQADIRREWTDFRFAFRETVANTLKRFENYHREGRRLVERVKSYQREIRALRREEEMFLTRLESLVDSSKRSEDGTENVRETLLKSMELLLDVRAGGESGAGISGKEPANHQESGTEFPALVERRLVDEVSAGVHEPAAVRETPESGIWENGAVIKELTAAQGQEEKMASESPVELTFLREEKGVEDHWEAAGIPAEPGADSSVQAARIEESPVELPGQIAAVIERVERIARRWKNMTVFRPIWEAGMDGDIKEVRTQAWRENPPSGNQFLQAKAKEESSESTPIPAVDMKLLEDNPRLVGEKSAAETPEQEQAHQTLESQMAQLAREVMDRKEQQKILLERQKEKQPSGISMALRTGETKNAGEVFGTRHGETLFQGEDGRNRENADRTQPEALAEPGKMVTPLELELAKAAAQNEDMFPQEMWERDGKAREIEKYIRKIMGPAVPEPLGYSQKQLLKTVETAGAAGTVKIVGLAGDTLKRPDHLEHQSPPVGGIPEKIQATFDKIGAQTALGYQEVTEKQLLKTVESQTERIDLKLARDGAGSVDISNQEPSRTIEHEQEIKQYLDKINEQNVRRYRELSEKSIKRPTGPVKKMPDMERMRREAKLALTDPEKMISGFYLSQSSREEPGDEKDRERQRLEVILRQADDTTRYIYEQIWNYGEGNGAGQAASSVRPVTPIQLVTDINRVMEEKQSRMLLTNREYGEEPEASAFVMGAVADRAAMMQLPGNTAKGGETLEVPAASMIYKQTPPPVNEELLEQLVQKQEVQVKKEVTTSVSESVIRQQAEVVKQAETMKNHSAQELQELIEKGITRQMGTISEKVYHRLEKRLEHERARRGR</sequence>
<keyword evidence="4" id="KW-1185">Reference proteome</keyword>
<dbReference type="HOGENOM" id="CLU_279632_0_0_9"/>
<name>G5IB73_9FIRM</name>
<gene>
    <name evidence="3" type="ORF">HMPREF9473_00795</name>
</gene>
<dbReference type="AlphaFoldDB" id="G5IB73"/>
<keyword evidence="1" id="KW-0175">Coiled coil</keyword>
<evidence type="ECO:0000313" key="4">
    <source>
        <dbReference type="Proteomes" id="UP000005384"/>
    </source>
</evidence>
<dbReference type="PATRIC" id="fig|742737.3.peg.790"/>
<dbReference type="EMBL" id="ADLN01000006">
    <property type="protein sequence ID" value="EHI61180.1"/>
    <property type="molecule type" value="Genomic_DNA"/>
</dbReference>
<dbReference type="RefSeq" id="WP_006778781.1">
    <property type="nucleotide sequence ID" value="NZ_CP040506.1"/>
</dbReference>